<dbReference type="Gene3D" id="2.60.40.10">
    <property type="entry name" value="Immunoglobulins"/>
    <property type="match status" value="1"/>
</dbReference>
<sequence length="164" mass="18633">MEKYLGRFIMTEIDKAIITYLEELTVEPNSMATSLVHVNKIHNLQTTLEEASFQGNAKAKDALEIGQRYSNKMKLKTDRANSVAKEKSTFDPMTGVKATDWLGNDLSVTVKPTWVDQTKSGTTRLTYRVSDRNKQVHYFNREVTVLDSDIKISGINDIDIPYLK</sequence>
<accession>A0A0R2LED5</accession>
<comment type="caution">
    <text evidence="1">The sequence shown here is derived from an EMBL/GenBank/DDBJ whole genome shotgun (WGS) entry which is preliminary data.</text>
</comment>
<dbReference type="PATRIC" id="fig|993692.3.peg.1657"/>
<dbReference type="AlphaFoldDB" id="A0A0R2LED5"/>
<protein>
    <submittedName>
        <fullName evidence="1">Uncharacterized protein</fullName>
    </submittedName>
</protein>
<keyword evidence="2" id="KW-1185">Reference proteome</keyword>
<evidence type="ECO:0000313" key="2">
    <source>
        <dbReference type="Proteomes" id="UP000051006"/>
    </source>
</evidence>
<dbReference type="Proteomes" id="UP000051006">
    <property type="component" value="Unassembled WGS sequence"/>
</dbReference>
<name>A0A0R2LED5_9LACO</name>
<reference evidence="1 2" key="1">
    <citation type="journal article" date="2015" name="Genome Announc.">
        <title>Expanding the biotechnology potential of lactobacilli through comparative genomics of 213 strains and associated genera.</title>
        <authorList>
            <person name="Sun Z."/>
            <person name="Harris H.M."/>
            <person name="McCann A."/>
            <person name="Guo C."/>
            <person name="Argimon S."/>
            <person name="Zhang W."/>
            <person name="Yang X."/>
            <person name="Jeffery I.B."/>
            <person name="Cooney J.C."/>
            <person name="Kagawa T.F."/>
            <person name="Liu W."/>
            <person name="Song Y."/>
            <person name="Salvetti E."/>
            <person name="Wrobel A."/>
            <person name="Rasinkangas P."/>
            <person name="Parkhill J."/>
            <person name="Rea M.C."/>
            <person name="O'Sullivan O."/>
            <person name="Ritari J."/>
            <person name="Douillard F.P."/>
            <person name="Paul Ross R."/>
            <person name="Yang R."/>
            <person name="Briner A.E."/>
            <person name="Felis G.E."/>
            <person name="de Vos W.M."/>
            <person name="Barrangou R."/>
            <person name="Klaenhammer T.R."/>
            <person name="Caufield P.W."/>
            <person name="Cui Y."/>
            <person name="Zhang H."/>
            <person name="O'Toole P.W."/>
        </authorList>
    </citation>
    <scope>NUCLEOTIDE SEQUENCE [LARGE SCALE GENOMIC DNA]</scope>
    <source>
        <strain evidence="1 2">DSM 24716</strain>
    </source>
</reference>
<proteinExistence type="predicted"/>
<evidence type="ECO:0000313" key="1">
    <source>
        <dbReference type="EMBL" id="KRN97708.1"/>
    </source>
</evidence>
<dbReference type="EMBL" id="JQCF01000032">
    <property type="protein sequence ID" value="KRN97708.1"/>
    <property type="molecule type" value="Genomic_DNA"/>
</dbReference>
<dbReference type="InterPro" id="IPR013783">
    <property type="entry name" value="Ig-like_fold"/>
</dbReference>
<gene>
    <name evidence="1" type="ORF">IV57_GL001632</name>
</gene>
<organism evidence="1 2">
    <name type="scientific">Companilactobacillus kimchiensis</name>
    <dbReference type="NCBI Taxonomy" id="993692"/>
    <lineage>
        <taxon>Bacteria</taxon>
        <taxon>Bacillati</taxon>
        <taxon>Bacillota</taxon>
        <taxon>Bacilli</taxon>
        <taxon>Lactobacillales</taxon>
        <taxon>Lactobacillaceae</taxon>
        <taxon>Companilactobacillus</taxon>
    </lineage>
</organism>